<organism evidence="2 3">
    <name type="scientific">Coniella lustricola</name>
    <dbReference type="NCBI Taxonomy" id="2025994"/>
    <lineage>
        <taxon>Eukaryota</taxon>
        <taxon>Fungi</taxon>
        <taxon>Dikarya</taxon>
        <taxon>Ascomycota</taxon>
        <taxon>Pezizomycotina</taxon>
        <taxon>Sordariomycetes</taxon>
        <taxon>Sordariomycetidae</taxon>
        <taxon>Diaporthales</taxon>
        <taxon>Schizoparmaceae</taxon>
        <taxon>Coniella</taxon>
    </lineage>
</organism>
<feature type="compositionally biased region" description="Basic residues" evidence="1">
    <location>
        <begin position="13"/>
        <end position="23"/>
    </location>
</feature>
<reference evidence="2 3" key="1">
    <citation type="journal article" date="2018" name="Mycol. Prog.">
        <title>Coniella lustricola, a new species from submerged detritus.</title>
        <authorList>
            <person name="Raudabaugh D.B."/>
            <person name="Iturriaga T."/>
            <person name="Carver A."/>
            <person name="Mondo S."/>
            <person name="Pangilinan J."/>
            <person name="Lipzen A."/>
            <person name="He G."/>
            <person name="Amirebrahimi M."/>
            <person name="Grigoriev I.V."/>
            <person name="Miller A.N."/>
        </authorList>
    </citation>
    <scope>NUCLEOTIDE SEQUENCE [LARGE SCALE GENOMIC DNA]</scope>
    <source>
        <strain evidence="2 3">B22-T-1</strain>
    </source>
</reference>
<feature type="region of interest" description="Disordered" evidence="1">
    <location>
        <begin position="1"/>
        <end position="29"/>
    </location>
</feature>
<dbReference type="Proteomes" id="UP000241462">
    <property type="component" value="Unassembled WGS sequence"/>
</dbReference>
<accession>A0A2T3A235</accession>
<evidence type="ECO:0000256" key="1">
    <source>
        <dbReference type="SAM" id="MobiDB-lite"/>
    </source>
</evidence>
<feature type="compositionally biased region" description="Basic and acidic residues" evidence="1">
    <location>
        <begin position="1"/>
        <end position="12"/>
    </location>
</feature>
<evidence type="ECO:0000313" key="2">
    <source>
        <dbReference type="EMBL" id="PSR81458.1"/>
    </source>
</evidence>
<evidence type="ECO:0000313" key="3">
    <source>
        <dbReference type="Proteomes" id="UP000241462"/>
    </source>
</evidence>
<dbReference type="AlphaFoldDB" id="A0A2T3A235"/>
<dbReference type="InParanoid" id="A0A2T3A235"/>
<feature type="region of interest" description="Disordered" evidence="1">
    <location>
        <begin position="179"/>
        <end position="200"/>
    </location>
</feature>
<feature type="compositionally biased region" description="Polar residues" evidence="1">
    <location>
        <begin position="180"/>
        <end position="200"/>
    </location>
</feature>
<name>A0A2T3A235_9PEZI</name>
<gene>
    <name evidence="2" type="ORF">BD289DRAFT_439045</name>
</gene>
<proteinExistence type="predicted"/>
<keyword evidence="3" id="KW-1185">Reference proteome</keyword>
<dbReference type="EMBL" id="KZ678502">
    <property type="protein sequence ID" value="PSR81458.1"/>
    <property type="molecule type" value="Genomic_DNA"/>
</dbReference>
<protein>
    <submittedName>
        <fullName evidence="2">Uncharacterized protein</fullName>
    </submittedName>
</protein>
<sequence>MLGHGHESADLGKKKKERKKRARSTSTLETLTVKAPHMDARPPPPFSLCPLVWRPQRHGQVPRSVGNVLLLAVPSCKTMNSSWEGLCSCFVGGYSSLSAGTSGCWLETVPSGPQLASACVYNVPYCLGATIVLSTAMVSLDSHARGSAQKLSTSWPWSFSQGASVSQHKQGQMRLDMLPRQNSTKSPQKAYSSIPSTISI</sequence>